<dbReference type="AlphaFoldDB" id="A0A6A5W4L2"/>
<feature type="transmembrane region" description="Helical" evidence="7">
    <location>
        <begin position="37"/>
        <end position="57"/>
    </location>
</feature>
<keyword evidence="3" id="KW-0808">Transferase</keyword>
<feature type="domain" description="Wax synthase" evidence="8">
    <location>
        <begin position="264"/>
        <end position="351"/>
    </location>
</feature>
<keyword evidence="6 7" id="KW-0472">Membrane</keyword>
<comment type="similarity">
    <text evidence="2">Belongs to the wax synthase family.</text>
</comment>
<feature type="transmembrane region" description="Helical" evidence="7">
    <location>
        <begin position="232"/>
        <end position="254"/>
    </location>
</feature>
<gene>
    <name evidence="9" type="ORF">P154DRAFT_622999</name>
</gene>
<dbReference type="EMBL" id="ML977621">
    <property type="protein sequence ID" value="KAF1996802.1"/>
    <property type="molecule type" value="Genomic_DNA"/>
</dbReference>
<dbReference type="GO" id="GO:0016020">
    <property type="term" value="C:membrane"/>
    <property type="evidence" value="ECO:0007669"/>
    <property type="project" value="UniProtKB-SubCell"/>
</dbReference>
<reference evidence="9" key="1">
    <citation type="journal article" date="2020" name="Stud. Mycol.">
        <title>101 Dothideomycetes genomes: a test case for predicting lifestyles and emergence of pathogens.</title>
        <authorList>
            <person name="Haridas S."/>
            <person name="Albert R."/>
            <person name="Binder M."/>
            <person name="Bloem J."/>
            <person name="Labutti K."/>
            <person name="Salamov A."/>
            <person name="Andreopoulos B."/>
            <person name="Baker S."/>
            <person name="Barry K."/>
            <person name="Bills G."/>
            <person name="Bluhm B."/>
            <person name="Cannon C."/>
            <person name="Castanera R."/>
            <person name="Culley D."/>
            <person name="Daum C."/>
            <person name="Ezra D."/>
            <person name="Gonzalez J."/>
            <person name="Henrissat B."/>
            <person name="Kuo A."/>
            <person name="Liang C."/>
            <person name="Lipzen A."/>
            <person name="Lutzoni F."/>
            <person name="Magnuson J."/>
            <person name="Mondo S."/>
            <person name="Nolan M."/>
            <person name="Ohm R."/>
            <person name="Pangilinan J."/>
            <person name="Park H.-J."/>
            <person name="Ramirez L."/>
            <person name="Alfaro M."/>
            <person name="Sun H."/>
            <person name="Tritt A."/>
            <person name="Yoshinaga Y."/>
            <person name="Zwiers L.-H."/>
            <person name="Turgeon B."/>
            <person name="Goodwin S."/>
            <person name="Spatafora J."/>
            <person name="Crous P."/>
            <person name="Grigoriev I."/>
        </authorList>
    </citation>
    <scope>NUCLEOTIDE SEQUENCE</scope>
    <source>
        <strain evidence="9">CBS 123094</strain>
    </source>
</reference>
<feature type="transmembrane region" description="Helical" evidence="7">
    <location>
        <begin position="345"/>
        <end position="367"/>
    </location>
</feature>
<keyword evidence="5 7" id="KW-1133">Transmembrane helix</keyword>
<evidence type="ECO:0000256" key="4">
    <source>
        <dbReference type="ARBA" id="ARBA00022692"/>
    </source>
</evidence>
<keyword evidence="10" id="KW-1185">Reference proteome</keyword>
<proteinExistence type="inferred from homology"/>
<dbReference type="PANTHER" id="PTHR31595">
    <property type="entry name" value="LONG-CHAIN-ALCOHOL O-FATTY-ACYLTRANSFERASE 3-RELATED"/>
    <property type="match status" value="1"/>
</dbReference>
<dbReference type="Proteomes" id="UP000799779">
    <property type="component" value="Unassembled WGS sequence"/>
</dbReference>
<feature type="transmembrane region" description="Helical" evidence="7">
    <location>
        <begin position="12"/>
        <end position="30"/>
    </location>
</feature>
<feature type="transmembrane region" description="Helical" evidence="7">
    <location>
        <begin position="63"/>
        <end position="83"/>
    </location>
</feature>
<evidence type="ECO:0000256" key="3">
    <source>
        <dbReference type="ARBA" id="ARBA00022679"/>
    </source>
</evidence>
<evidence type="ECO:0000313" key="9">
    <source>
        <dbReference type="EMBL" id="KAF1996802.1"/>
    </source>
</evidence>
<evidence type="ECO:0000256" key="7">
    <source>
        <dbReference type="SAM" id="Phobius"/>
    </source>
</evidence>
<dbReference type="InterPro" id="IPR044851">
    <property type="entry name" value="Wax_synthase"/>
</dbReference>
<dbReference type="Pfam" id="PF13813">
    <property type="entry name" value="MBOAT_2"/>
    <property type="match status" value="1"/>
</dbReference>
<name>A0A6A5W4L2_9PLEO</name>
<organism evidence="9 10">
    <name type="scientific">Amniculicola lignicola CBS 123094</name>
    <dbReference type="NCBI Taxonomy" id="1392246"/>
    <lineage>
        <taxon>Eukaryota</taxon>
        <taxon>Fungi</taxon>
        <taxon>Dikarya</taxon>
        <taxon>Ascomycota</taxon>
        <taxon>Pezizomycotina</taxon>
        <taxon>Dothideomycetes</taxon>
        <taxon>Pleosporomycetidae</taxon>
        <taxon>Pleosporales</taxon>
        <taxon>Amniculicolaceae</taxon>
        <taxon>Amniculicola</taxon>
    </lineage>
</organism>
<dbReference type="GO" id="GO:0006629">
    <property type="term" value="P:lipid metabolic process"/>
    <property type="evidence" value="ECO:0007669"/>
    <property type="project" value="InterPro"/>
</dbReference>
<keyword evidence="4 7" id="KW-0812">Transmembrane</keyword>
<accession>A0A6A5W4L2</accession>
<evidence type="ECO:0000256" key="6">
    <source>
        <dbReference type="ARBA" id="ARBA00023136"/>
    </source>
</evidence>
<dbReference type="PANTHER" id="PTHR31595:SF60">
    <property type="entry name" value="BIOSYNTHESIS PROTEIN (TRI7), PUTATIVE (AFU_ORTHOLOGUE AFUA_8G05970)-RELATED"/>
    <property type="match status" value="1"/>
</dbReference>
<dbReference type="GO" id="GO:0008374">
    <property type="term" value="F:O-acyltransferase activity"/>
    <property type="evidence" value="ECO:0007669"/>
    <property type="project" value="InterPro"/>
</dbReference>
<evidence type="ECO:0000256" key="1">
    <source>
        <dbReference type="ARBA" id="ARBA00004141"/>
    </source>
</evidence>
<sequence>MSPSLPTFYHPLELLAAEVLVTTLVIGFTSSRSLLRLAALPIPGLCAYGVVTTSRWYMRSHWATIFSGFAGAFALQYLELALLSQWSFEDDLKNKCVSGQSNSLIANGKAVVSDDKRAKGNVVGTTKGEKQGDLLERFKFGYYSTFSFRSVNTPSEVRNTPAFPNNEVPDKHNFLTSQYLILLACILTVDISAFLFTPSNPSVLFAQDKIPVFSRLEALKRDEIVLRVVSTAVYWVNMHAIAQVVTSLAAVVAIECKLGEIKEWRPLYGPVSSAYSLRGFWGNFWPQTLRQILTHPATCIAQDIFGMHKHNLVAHLIKLLIPFATSGVLYMFADLGGGLPLEQSGSLRFFLTQVIGIVIEDTVKGMVSSSTSVKSEKRFTFLAKILGYMWVASFLVWSTPMWLYPVAGQGLQAPFLPWSLVTWMVKYIKT</sequence>
<dbReference type="InterPro" id="IPR032805">
    <property type="entry name" value="Wax_synthase_dom"/>
</dbReference>
<feature type="transmembrane region" description="Helical" evidence="7">
    <location>
        <begin position="379"/>
        <end position="397"/>
    </location>
</feature>
<dbReference type="OrthoDB" id="1077582at2759"/>
<evidence type="ECO:0000259" key="8">
    <source>
        <dbReference type="Pfam" id="PF13813"/>
    </source>
</evidence>
<evidence type="ECO:0000313" key="10">
    <source>
        <dbReference type="Proteomes" id="UP000799779"/>
    </source>
</evidence>
<comment type="subcellular location">
    <subcellularLocation>
        <location evidence="1">Membrane</location>
        <topology evidence="1">Multi-pass membrane protein</topology>
    </subcellularLocation>
</comment>
<feature type="transmembrane region" description="Helical" evidence="7">
    <location>
        <begin position="179"/>
        <end position="197"/>
    </location>
</feature>
<evidence type="ECO:0000256" key="2">
    <source>
        <dbReference type="ARBA" id="ARBA00007282"/>
    </source>
</evidence>
<evidence type="ECO:0000256" key="5">
    <source>
        <dbReference type="ARBA" id="ARBA00022989"/>
    </source>
</evidence>
<protein>
    <recommendedName>
        <fullName evidence="8">Wax synthase domain-containing protein</fullName>
    </recommendedName>
</protein>
<feature type="transmembrane region" description="Helical" evidence="7">
    <location>
        <begin position="312"/>
        <end position="333"/>
    </location>
</feature>